<dbReference type="InterPro" id="IPR001661">
    <property type="entry name" value="Glyco_hydro_37"/>
</dbReference>
<dbReference type="PANTHER" id="PTHR23403:SF1">
    <property type="entry name" value="TREHALASE"/>
    <property type="match status" value="1"/>
</dbReference>
<evidence type="ECO:0000256" key="2">
    <source>
        <dbReference type="ARBA" id="ARBA00023295"/>
    </source>
</evidence>
<accession>A0A9X2BCS4</accession>
<proteinExistence type="predicted"/>
<evidence type="ECO:0000313" key="5">
    <source>
        <dbReference type="Proteomes" id="UP001139450"/>
    </source>
</evidence>
<organism evidence="4 5">
    <name type="scientific">Mucilaginibacter straminoryzae</name>
    <dbReference type="NCBI Taxonomy" id="2932774"/>
    <lineage>
        <taxon>Bacteria</taxon>
        <taxon>Pseudomonadati</taxon>
        <taxon>Bacteroidota</taxon>
        <taxon>Sphingobacteriia</taxon>
        <taxon>Sphingobacteriales</taxon>
        <taxon>Sphingobacteriaceae</taxon>
        <taxon>Mucilaginibacter</taxon>
    </lineage>
</organism>
<dbReference type="InterPro" id="IPR008928">
    <property type="entry name" value="6-hairpin_glycosidase_sf"/>
</dbReference>
<name>A0A9X2BCS4_9SPHI</name>
<reference evidence="4" key="1">
    <citation type="submission" date="2022-04" db="EMBL/GenBank/DDBJ databases">
        <title>Mucilaginibacter sp. RS28 isolated from freshwater.</title>
        <authorList>
            <person name="Ko S.-R."/>
        </authorList>
    </citation>
    <scope>NUCLEOTIDE SEQUENCE</scope>
    <source>
        <strain evidence="4">RS28</strain>
    </source>
</reference>
<sequence length="518" mass="59101">MRRYTFFALLLLEGTTVFAQVKTPPQLYPGLFEAVQMGKIYADGKTFADATPRRSPELIMKDYNQQKSKPGFNLKAFAEKNFIIPAPSGIHYKSNISSGIRKHIDTLWTVLQHKADTVRGTSLLPLPYPYIVPGGRFREIYYWDSYFTMLGLEESKRFDIMENMIRNFAYLIDTYGHIPNGNRSYYLSRSQPPFFAAMVQLLAKHKGDQTYVRFRPQLLKEYAFWMKGTAAAKPGKPAEHVVIMPDGSLLNRYCDAGTNPREESYREDVLSAQQSKQTKAHFYQNLRSTAESGWDFSSRWFADNKRLTTLQTTSLVPPDLNSLLYNLERVIAKSYQISGDGRSAQTFEAKAKKRKDAIQKYLWNASLSAFADYNWETNKLSNQLTIATASPLYFFVATDTQAPKIATTIKTKLLRPGGVACTMYDTGEQWDRPNGWAPLEWLTIGGLRNYQQNELAKDIAMRWMKINIENFKKNGKLAEKYDIENLNARAGGGEYPTQDGFGWTNGVLLKLINLYGVK</sequence>
<gene>
    <name evidence="4" type="primary">treA</name>
    <name evidence="4" type="ORF">MUY27_16355</name>
</gene>
<dbReference type="NCBIfam" id="NF009773">
    <property type="entry name" value="PRK13270.1"/>
    <property type="match status" value="1"/>
</dbReference>
<comment type="caution">
    <text evidence="4">The sequence shown here is derived from an EMBL/GenBank/DDBJ whole genome shotgun (WGS) entry which is preliminary data.</text>
</comment>
<dbReference type="Proteomes" id="UP001139450">
    <property type="component" value="Unassembled WGS sequence"/>
</dbReference>
<dbReference type="NCBIfam" id="NF009774">
    <property type="entry name" value="PRK13271.1"/>
    <property type="match status" value="1"/>
</dbReference>
<evidence type="ECO:0000256" key="1">
    <source>
        <dbReference type="ARBA" id="ARBA00022801"/>
    </source>
</evidence>
<dbReference type="RefSeq" id="WP_245131781.1">
    <property type="nucleotide sequence ID" value="NZ_JALJEJ010000009.1"/>
</dbReference>
<feature type="chain" id="PRO_5040754600" evidence="3">
    <location>
        <begin position="20"/>
        <end position="518"/>
    </location>
</feature>
<dbReference type="InterPro" id="IPR018232">
    <property type="entry name" value="Glyco_hydro_37_CS"/>
</dbReference>
<dbReference type="PANTHER" id="PTHR23403">
    <property type="entry name" value="TREHALASE"/>
    <property type="match status" value="1"/>
</dbReference>
<dbReference type="GO" id="GO:0004555">
    <property type="term" value="F:alpha,alpha-trehalase activity"/>
    <property type="evidence" value="ECO:0007669"/>
    <property type="project" value="InterPro"/>
</dbReference>
<keyword evidence="2" id="KW-0326">Glycosidase</keyword>
<dbReference type="Pfam" id="PF01204">
    <property type="entry name" value="Trehalase"/>
    <property type="match status" value="1"/>
</dbReference>
<dbReference type="PRINTS" id="PR00744">
    <property type="entry name" value="GLHYDRLASE37"/>
</dbReference>
<keyword evidence="1" id="KW-0378">Hydrolase</keyword>
<dbReference type="AlphaFoldDB" id="A0A9X2BCS4"/>
<dbReference type="SUPFAM" id="SSF48208">
    <property type="entry name" value="Six-hairpin glycosidases"/>
    <property type="match status" value="1"/>
</dbReference>
<feature type="signal peptide" evidence="3">
    <location>
        <begin position="1"/>
        <end position="19"/>
    </location>
</feature>
<dbReference type="PROSITE" id="PS00928">
    <property type="entry name" value="TREHALASE_2"/>
    <property type="match status" value="1"/>
</dbReference>
<keyword evidence="3" id="KW-0732">Signal</keyword>
<dbReference type="GO" id="GO:0005993">
    <property type="term" value="P:trehalose catabolic process"/>
    <property type="evidence" value="ECO:0007669"/>
    <property type="project" value="TreeGrafter"/>
</dbReference>
<dbReference type="EMBL" id="JALJEJ010000009">
    <property type="protein sequence ID" value="MCJ8211292.1"/>
    <property type="molecule type" value="Genomic_DNA"/>
</dbReference>
<dbReference type="InterPro" id="IPR012341">
    <property type="entry name" value="6hp_glycosidase-like_sf"/>
</dbReference>
<protein>
    <submittedName>
        <fullName evidence="4">Alpha,alpha-trehalase TreA</fullName>
    </submittedName>
</protein>
<evidence type="ECO:0000313" key="4">
    <source>
        <dbReference type="EMBL" id="MCJ8211292.1"/>
    </source>
</evidence>
<evidence type="ECO:0000256" key="3">
    <source>
        <dbReference type="SAM" id="SignalP"/>
    </source>
</evidence>
<keyword evidence="5" id="KW-1185">Reference proteome</keyword>
<dbReference type="Gene3D" id="1.50.10.10">
    <property type="match status" value="1"/>
</dbReference>
<dbReference type="PROSITE" id="PS00927">
    <property type="entry name" value="TREHALASE_1"/>
    <property type="match status" value="1"/>
</dbReference>